<dbReference type="Gene3D" id="2.40.110.10">
    <property type="entry name" value="Butyryl-CoA Dehydrogenase, subunit A, domain 2"/>
    <property type="match status" value="1"/>
</dbReference>
<proteinExistence type="predicted"/>
<sequence>MATDISAIEHVPDAQVTDAIAQPEPGLTPSDLLRRAQDLRPRLRAAEEDCERQGRVPQDINDELVAAGFYRIIQLERFGGYEFDVATYYRVMMELARGSTEIGWVLALVAGQPVVLGKFSEQAQREAYGATGEFRAAGSFAPPGKAIPVPGGYRVTAGWRNGSGVDIATHFMPLVMIQGEGEPVPAQILVDRSQYEIVDDWDVIGMRGTGSKKVVAEDIFVPEHRVMRCHGMARGAEPLSLKCTTSDNPMYSTAISPFLISQTASVAVGTARAALDHYEDILWHKKASYPPYLEKFNDPIHQRNYGTAARLVAMAESALIGAGHEFMEYARQEQEEGIPFDDARSIRLRAIAVQSAQLGWEAFQMIFHAGGTSTAAREGHPLTRILRNFAVLKTHAVLQLEDAAGVMGRVQFGLGR</sequence>
<dbReference type="RefSeq" id="WP_119593610.1">
    <property type="nucleotide sequence ID" value="NZ_QXFM01000117.1"/>
</dbReference>
<dbReference type="GO" id="GO:0016627">
    <property type="term" value="F:oxidoreductase activity, acting on the CH-CH group of donors"/>
    <property type="evidence" value="ECO:0007669"/>
    <property type="project" value="InterPro"/>
</dbReference>
<dbReference type="InterPro" id="IPR009100">
    <property type="entry name" value="AcylCoA_DH/oxidase_NM_dom_sf"/>
</dbReference>
<dbReference type="Gene3D" id="1.20.140.10">
    <property type="entry name" value="Butyryl-CoA Dehydrogenase, subunit A, domain 3"/>
    <property type="match status" value="1"/>
</dbReference>
<evidence type="ECO:0000313" key="5">
    <source>
        <dbReference type="Proteomes" id="UP000265366"/>
    </source>
</evidence>
<keyword evidence="1" id="KW-0560">Oxidoreductase</keyword>
<feature type="domain" description="Acyl-CoA dehydrogenase C-terminal" evidence="3">
    <location>
        <begin position="264"/>
        <end position="399"/>
    </location>
</feature>
<dbReference type="Pfam" id="PF02771">
    <property type="entry name" value="Acyl-CoA_dh_N"/>
    <property type="match status" value="1"/>
</dbReference>
<dbReference type="OrthoDB" id="7316074at2"/>
<gene>
    <name evidence="4" type="ORF">D2V17_15005</name>
</gene>
<dbReference type="InterPro" id="IPR037069">
    <property type="entry name" value="AcylCoA_DH/ox_N_sf"/>
</dbReference>
<evidence type="ECO:0000256" key="1">
    <source>
        <dbReference type="ARBA" id="ARBA00023002"/>
    </source>
</evidence>
<evidence type="ECO:0000313" key="4">
    <source>
        <dbReference type="EMBL" id="RIV82621.1"/>
    </source>
</evidence>
<dbReference type="InterPro" id="IPR046373">
    <property type="entry name" value="Acyl-CoA_Oxase/DH_mid-dom_sf"/>
</dbReference>
<reference evidence="4 5" key="1">
    <citation type="submission" date="2018-08" db="EMBL/GenBank/DDBJ databases">
        <title>Erythrobacter zhengii sp.nov., a bacterium isolated from deep-sea sediment.</title>
        <authorList>
            <person name="Fang C."/>
            <person name="Wu Y.-H."/>
            <person name="Sun C."/>
            <person name="Wang H."/>
            <person name="Cheng H."/>
            <person name="Meng F.-X."/>
            <person name="Wang C.-S."/>
            <person name="Xu X.-W."/>
        </authorList>
    </citation>
    <scope>NUCLEOTIDE SEQUENCE [LARGE SCALE GENOMIC DNA]</scope>
    <source>
        <strain evidence="4 5">CCTCC AB 2015396</strain>
    </source>
</reference>
<dbReference type="Pfam" id="PF08028">
    <property type="entry name" value="Acyl-CoA_dh_2"/>
    <property type="match status" value="1"/>
</dbReference>
<comment type="caution">
    <text evidence="4">The sequence shown here is derived from an EMBL/GenBank/DDBJ whole genome shotgun (WGS) entry which is preliminary data.</text>
</comment>
<dbReference type="Proteomes" id="UP000265366">
    <property type="component" value="Unassembled WGS sequence"/>
</dbReference>
<dbReference type="InterPro" id="IPR013786">
    <property type="entry name" value="AcylCoA_DH/ox_N"/>
</dbReference>
<dbReference type="Gene3D" id="1.10.540.10">
    <property type="entry name" value="Acyl-CoA dehydrogenase/oxidase, N-terminal domain"/>
    <property type="match status" value="1"/>
</dbReference>
<name>A0A3A1P6B9_9SPHN</name>
<dbReference type="PIRSF" id="PIRSF016578">
    <property type="entry name" value="HsaA"/>
    <property type="match status" value="1"/>
</dbReference>
<evidence type="ECO:0000259" key="3">
    <source>
        <dbReference type="Pfam" id="PF08028"/>
    </source>
</evidence>
<feature type="domain" description="Acyl-CoA dehydrogenase/oxidase N-terminal" evidence="2">
    <location>
        <begin position="44"/>
        <end position="128"/>
    </location>
</feature>
<keyword evidence="5" id="KW-1185">Reference proteome</keyword>
<dbReference type="GO" id="GO:0050660">
    <property type="term" value="F:flavin adenine dinucleotide binding"/>
    <property type="evidence" value="ECO:0007669"/>
    <property type="project" value="InterPro"/>
</dbReference>
<dbReference type="SUPFAM" id="SSF56645">
    <property type="entry name" value="Acyl-CoA dehydrogenase NM domain-like"/>
    <property type="match status" value="1"/>
</dbReference>
<organism evidence="4 5">
    <name type="scientific">Aurantiacibacter xanthus</name>
    <dbReference type="NCBI Taxonomy" id="1784712"/>
    <lineage>
        <taxon>Bacteria</taxon>
        <taxon>Pseudomonadati</taxon>
        <taxon>Pseudomonadota</taxon>
        <taxon>Alphaproteobacteria</taxon>
        <taxon>Sphingomonadales</taxon>
        <taxon>Erythrobacteraceae</taxon>
        <taxon>Aurantiacibacter</taxon>
    </lineage>
</organism>
<evidence type="ECO:0000259" key="2">
    <source>
        <dbReference type="Pfam" id="PF02771"/>
    </source>
</evidence>
<accession>A0A3A1P6B9</accession>
<dbReference type="EMBL" id="QXFM01000117">
    <property type="protein sequence ID" value="RIV82621.1"/>
    <property type="molecule type" value="Genomic_DNA"/>
</dbReference>
<dbReference type="InterPro" id="IPR013107">
    <property type="entry name" value="Acyl-CoA_DH_C"/>
</dbReference>
<protein>
    <submittedName>
        <fullName evidence="4">Oxidoreductase</fullName>
    </submittedName>
</protein>
<dbReference type="AlphaFoldDB" id="A0A3A1P6B9"/>